<proteinExistence type="inferred from homology"/>
<evidence type="ECO:0000256" key="2">
    <source>
        <dbReference type="ARBA" id="ARBA00023015"/>
    </source>
</evidence>
<evidence type="ECO:0000313" key="7">
    <source>
        <dbReference type="Proteomes" id="UP001501288"/>
    </source>
</evidence>
<evidence type="ECO:0000256" key="3">
    <source>
        <dbReference type="ARBA" id="ARBA00023125"/>
    </source>
</evidence>
<protein>
    <submittedName>
        <fullName evidence="6">LysR family transcriptional regulator</fullName>
    </submittedName>
</protein>
<evidence type="ECO:0000256" key="1">
    <source>
        <dbReference type="ARBA" id="ARBA00009437"/>
    </source>
</evidence>
<dbReference type="InterPro" id="IPR036388">
    <property type="entry name" value="WH-like_DNA-bd_sf"/>
</dbReference>
<sequence length="294" mass="31772">MELRAVRCFVEVADAGTVTAGAERLGVGQPAVTRQIQQLERQLKIRLFDREDGRLRLTSAGRDVLPVARRLLRQAEDVSTAARGVAAGRLQHVRLVAPGTTRDDVLAPWVATWGADAPLPRIDEAQVDGIYQTLRRGADLVVAPVAPPRDFASSIVAELGLWAYVAPTHPWASREGIDLTELADADLLLLERSFHARRIFDASMNAAGLGVEPTAQFGSPVVAQAVAASARGVCVLTDDPRFGLVPLAIHDDDGRALTVRLHAAWQRGHHAAATLERLAGDLASFTRERYGRGR</sequence>
<organism evidence="6 7">
    <name type="scientific">Dermacoccus barathri</name>
    <dbReference type="NCBI Taxonomy" id="322601"/>
    <lineage>
        <taxon>Bacteria</taxon>
        <taxon>Bacillati</taxon>
        <taxon>Actinomycetota</taxon>
        <taxon>Actinomycetes</taxon>
        <taxon>Micrococcales</taxon>
        <taxon>Dermacoccaceae</taxon>
        <taxon>Dermacoccus</taxon>
    </lineage>
</organism>
<dbReference type="PRINTS" id="PR00039">
    <property type="entry name" value="HTHLYSR"/>
</dbReference>
<reference evidence="6 7" key="1">
    <citation type="journal article" date="2019" name="Int. J. Syst. Evol. Microbiol.">
        <title>The Global Catalogue of Microorganisms (GCM) 10K type strain sequencing project: providing services to taxonomists for standard genome sequencing and annotation.</title>
        <authorList>
            <consortium name="The Broad Institute Genomics Platform"/>
            <consortium name="The Broad Institute Genome Sequencing Center for Infectious Disease"/>
            <person name="Wu L."/>
            <person name="Ma J."/>
        </authorList>
    </citation>
    <scope>NUCLEOTIDE SEQUENCE [LARGE SCALE GENOMIC DNA]</scope>
    <source>
        <strain evidence="6 7">JCM 14588</strain>
    </source>
</reference>
<evidence type="ECO:0000256" key="4">
    <source>
        <dbReference type="ARBA" id="ARBA00023163"/>
    </source>
</evidence>
<accession>A0ABN2BCP4</accession>
<evidence type="ECO:0000259" key="5">
    <source>
        <dbReference type="PROSITE" id="PS50931"/>
    </source>
</evidence>
<dbReference type="RefSeq" id="WP_223059653.1">
    <property type="nucleotide sequence ID" value="NZ_BAAANV010000025.1"/>
</dbReference>
<keyword evidence="4" id="KW-0804">Transcription</keyword>
<dbReference type="PANTHER" id="PTHR30346:SF0">
    <property type="entry name" value="HCA OPERON TRANSCRIPTIONAL ACTIVATOR HCAR"/>
    <property type="match status" value="1"/>
</dbReference>
<dbReference type="Proteomes" id="UP001501288">
    <property type="component" value="Unassembled WGS sequence"/>
</dbReference>
<dbReference type="PANTHER" id="PTHR30346">
    <property type="entry name" value="TRANSCRIPTIONAL DUAL REGULATOR HCAR-RELATED"/>
    <property type="match status" value="1"/>
</dbReference>
<evidence type="ECO:0000313" key="6">
    <source>
        <dbReference type="EMBL" id="GAA1537030.1"/>
    </source>
</evidence>
<dbReference type="InterPro" id="IPR005119">
    <property type="entry name" value="LysR_subst-bd"/>
</dbReference>
<dbReference type="PROSITE" id="PS50931">
    <property type="entry name" value="HTH_LYSR"/>
    <property type="match status" value="1"/>
</dbReference>
<dbReference type="InterPro" id="IPR000847">
    <property type="entry name" value="LysR_HTH_N"/>
</dbReference>
<feature type="domain" description="HTH lysR-type" evidence="5">
    <location>
        <begin position="1"/>
        <end position="58"/>
    </location>
</feature>
<dbReference type="Pfam" id="PF03466">
    <property type="entry name" value="LysR_substrate"/>
    <property type="match status" value="1"/>
</dbReference>
<name>A0ABN2BCP4_9MICO</name>
<keyword evidence="7" id="KW-1185">Reference proteome</keyword>
<gene>
    <name evidence="6" type="ORF">GCM10009762_08410</name>
</gene>
<keyword evidence="3" id="KW-0238">DNA-binding</keyword>
<dbReference type="Gene3D" id="3.40.190.10">
    <property type="entry name" value="Periplasmic binding protein-like II"/>
    <property type="match status" value="2"/>
</dbReference>
<dbReference type="Pfam" id="PF00126">
    <property type="entry name" value="HTH_1"/>
    <property type="match status" value="1"/>
</dbReference>
<dbReference type="Gene3D" id="1.10.10.10">
    <property type="entry name" value="Winged helix-like DNA-binding domain superfamily/Winged helix DNA-binding domain"/>
    <property type="match status" value="1"/>
</dbReference>
<dbReference type="SUPFAM" id="SSF46785">
    <property type="entry name" value="Winged helix' DNA-binding domain"/>
    <property type="match status" value="1"/>
</dbReference>
<dbReference type="InterPro" id="IPR036390">
    <property type="entry name" value="WH_DNA-bd_sf"/>
</dbReference>
<dbReference type="EMBL" id="BAAANV010000025">
    <property type="protein sequence ID" value="GAA1537030.1"/>
    <property type="molecule type" value="Genomic_DNA"/>
</dbReference>
<dbReference type="SUPFAM" id="SSF53850">
    <property type="entry name" value="Periplasmic binding protein-like II"/>
    <property type="match status" value="1"/>
</dbReference>
<comment type="similarity">
    <text evidence="1">Belongs to the LysR transcriptional regulatory family.</text>
</comment>
<comment type="caution">
    <text evidence="6">The sequence shown here is derived from an EMBL/GenBank/DDBJ whole genome shotgun (WGS) entry which is preliminary data.</text>
</comment>
<keyword evidence="2" id="KW-0805">Transcription regulation</keyword>